<evidence type="ECO:0000313" key="2">
    <source>
        <dbReference type="EMBL" id="MBS7528105.1"/>
    </source>
</evidence>
<dbReference type="RefSeq" id="WP_213237966.1">
    <property type="nucleotide sequence ID" value="NZ_JAHBCL010000031.1"/>
</dbReference>
<dbReference type="Gene3D" id="3.40.50.2000">
    <property type="entry name" value="Glycogen Phosphorylase B"/>
    <property type="match status" value="2"/>
</dbReference>
<dbReference type="EMBL" id="JAHBCL010000031">
    <property type="protein sequence ID" value="MBS7528105.1"/>
    <property type="molecule type" value="Genomic_DNA"/>
</dbReference>
<comment type="caution">
    <text evidence="2">The sequence shown here is derived from an EMBL/GenBank/DDBJ whole genome shotgun (WGS) entry which is preliminary data.</text>
</comment>
<proteinExistence type="predicted"/>
<feature type="domain" description="Glycosyl transferase family 1" evidence="1">
    <location>
        <begin position="210"/>
        <end position="382"/>
    </location>
</feature>
<protein>
    <submittedName>
        <fullName evidence="2">Glycosyltransferase family 4 protein</fullName>
    </submittedName>
</protein>
<dbReference type="PANTHER" id="PTHR12526">
    <property type="entry name" value="GLYCOSYLTRANSFERASE"/>
    <property type="match status" value="1"/>
</dbReference>
<dbReference type="CDD" id="cd03794">
    <property type="entry name" value="GT4_WbuB-like"/>
    <property type="match status" value="1"/>
</dbReference>
<evidence type="ECO:0000259" key="1">
    <source>
        <dbReference type="Pfam" id="PF00534"/>
    </source>
</evidence>
<evidence type="ECO:0000313" key="3">
    <source>
        <dbReference type="Proteomes" id="UP000746471"/>
    </source>
</evidence>
<gene>
    <name evidence="2" type="ORF">KHM83_15570</name>
</gene>
<dbReference type="SUPFAM" id="SSF53756">
    <property type="entry name" value="UDP-Glycosyltransferase/glycogen phosphorylase"/>
    <property type="match status" value="1"/>
</dbReference>
<dbReference type="Pfam" id="PF00534">
    <property type="entry name" value="Glycos_transf_1"/>
    <property type="match status" value="1"/>
</dbReference>
<reference evidence="2 3" key="1">
    <citation type="submission" date="2021-05" db="EMBL/GenBank/DDBJ databases">
        <title>Fusibacter ferrireducens sp. nov., an anaerobic, sulfur- and Fe-reducing bacterium isolated from the mangrove sediment.</title>
        <authorList>
            <person name="Qiu D."/>
        </authorList>
    </citation>
    <scope>NUCLEOTIDE SEQUENCE [LARGE SCALE GENOMIC DNA]</scope>
    <source>
        <strain evidence="2 3">DSM 12116</strain>
    </source>
</reference>
<sequence>MNIVFLSIGGLNDLSENAVYPDLLRRFRDEGHSMHVVCQRENRLGLDTEMNVEHGIKVLRVKTGNITKTNLVEKGISTILIGWQFKNAINKYFGDTKFDLVLYSTPPITIANTVSFLKKRDNATSYLMLKDIFPQNAIDIELLNNTGWKSLIYKYFRRKEKQLYLMSDYIGCMSEANVEFVLRHNPYIDKDNVEICPNTINSLAKKHIDRNQIRSRFHLPKDKIIFVYGGNFGKPQNVDYIVEVLKDNELNNLIHFVMVGSGTDFHKIVEYKKQTSENYITVLNSLNKVEYDDLLDACDIGLIFLDYRFTIPNFPSRLLDYMNHEIPVLAATDTNTDVGQLILDGKFGWWCESKGTESYKEIIEMIIREKDSLSRIGMNGKQYLEHNYRTEKAYNTITNHFNKEERGN</sequence>
<accession>A0ABS5PSG8</accession>
<dbReference type="Proteomes" id="UP000746471">
    <property type="component" value="Unassembled WGS sequence"/>
</dbReference>
<keyword evidence="3" id="KW-1185">Reference proteome</keyword>
<organism evidence="2 3">
    <name type="scientific">Fusibacter paucivorans</name>
    <dbReference type="NCBI Taxonomy" id="76009"/>
    <lineage>
        <taxon>Bacteria</taxon>
        <taxon>Bacillati</taxon>
        <taxon>Bacillota</taxon>
        <taxon>Clostridia</taxon>
        <taxon>Eubacteriales</taxon>
        <taxon>Eubacteriales Family XII. Incertae Sedis</taxon>
        <taxon>Fusibacter</taxon>
    </lineage>
</organism>
<dbReference type="PANTHER" id="PTHR12526:SF609">
    <property type="entry name" value="LIPOPOLYSACCHARIDE BIOSYNTHESIS PROTEIN"/>
    <property type="match status" value="1"/>
</dbReference>
<name>A0ABS5PSG8_9FIRM</name>
<dbReference type="InterPro" id="IPR001296">
    <property type="entry name" value="Glyco_trans_1"/>
</dbReference>